<dbReference type="InterPro" id="IPR045073">
    <property type="entry name" value="Omega/Tau-like"/>
</dbReference>
<keyword evidence="3" id="KW-1185">Reference proteome</keyword>
<dbReference type="Gene3D" id="1.20.1050.10">
    <property type="match status" value="1"/>
</dbReference>
<evidence type="ECO:0000313" key="3">
    <source>
        <dbReference type="Proteomes" id="UP000799767"/>
    </source>
</evidence>
<dbReference type="PANTHER" id="PTHR11260">
    <property type="entry name" value="GLUTATHIONE S-TRANSFERASE, GST, SUPERFAMILY, GST DOMAIN CONTAINING"/>
    <property type="match status" value="1"/>
</dbReference>
<feature type="domain" description="GST N-terminal" evidence="1">
    <location>
        <begin position="6"/>
        <end position="85"/>
    </location>
</feature>
<sequence length="350" mass="39531">MAQESPPIVLFTYPESVVGRRTEWYLTLRGISYNLCEVDNKMPRSVLDRLDVHYRRIPVLAVGRDIYCDSRCIIDHLEKLYTSRPKLGSEHPYERGIEKILETWAFDGGLFARTAQMITPDAGLVQHRSWLDDRAELTGVRFSAEGLKGGVKDALSHARLHLRMVEEELLADGRQWLSGGQQPGLSDVHVLWIFDWMMRPKEAMGMAHAYPWLLNEQNYPRTMAWVKRMADVFNTAQAKHPPRRISDIEAVKLIESSAFWQADELPVESLDPTGLVRGEEVDLIALDSASAAGINRRDVGRLEGLTVTSATIGTETKNGVHVRIHYQRTNVRVVQAGGKPRLTASEIPKL</sequence>
<dbReference type="EMBL" id="MU001634">
    <property type="protein sequence ID" value="KAF2484457.1"/>
    <property type="molecule type" value="Genomic_DNA"/>
</dbReference>
<dbReference type="InterPro" id="IPR058268">
    <property type="entry name" value="DUF7962"/>
</dbReference>
<dbReference type="GO" id="GO:0005737">
    <property type="term" value="C:cytoplasm"/>
    <property type="evidence" value="ECO:0007669"/>
    <property type="project" value="TreeGrafter"/>
</dbReference>
<dbReference type="InterPro" id="IPR004045">
    <property type="entry name" value="Glutathione_S-Trfase_N"/>
</dbReference>
<dbReference type="Pfam" id="PF25907">
    <property type="entry name" value="DUF7962"/>
    <property type="match status" value="1"/>
</dbReference>
<proteinExistence type="predicted"/>
<dbReference type="GO" id="GO:0004364">
    <property type="term" value="F:glutathione transferase activity"/>
    <property type="evidence" value="ECO:0007669"/>
    <property type="project" value="TreeGrafter"/>
</dbReference>
<dbReference type="RefSeq" id="XP_033591026.1">
    <property type="nucleotide sequence ID" value="XM_033729391.1"/>
</dbReference>
<dbReference type="PANTHER" id="PTHR11260:SF676">
    <property type="entry name" value="GLUTATHIONE S-TRANSFERASE U8"/>
    <property type="match status" value="1"/>
</dbReference>
<dbReference type="SUPFAM" id="SSF52833">
    <property type="entry name" value="Thioredoxin-like"/>
    <property type="match status" value="1"/>
</dbReference>
<gene>
    <name evidence="2" type="ORF">BDY17DRAFT_128733</name>
</gene>
<accession>A0A6A6PZ41</accession>
<dbReference type="GO" id="GO:0006749">
    <property type="term" value="P:glutathione metabolic process"/>
    <property type="evidence" value="ECO:0007669"/>
    <property type="project" value="TreeGrafter"/>
</dbReference>
<dbReference type="InterPro" id="IPR036249">
    <property type="entry name" value="Thioredoxin-like_sf"/>
</dbReference>
<dbReference type="AlphaFoldDB" id="A0A6A6PZ41"/>
<dbReference type="Gene3D" id="3.40.30.110">
    <property type="match status" value="1"/>
</dbReference>
<evidence type="ECO:0000259" key="1">
    <source>
        <dbReference type="PROSITE" id="PS50404"/>
    </source>
</evidence>
<dbReference type="Proteomes" id="UP000799767">
    <property type="component" value="Unassembled WGS sequence"/>
</dbReference>
<dbReference type="CDD" id="cd00570">
    <property type="entry name" value="GST_N_family"/>
    <property type="match status" value="1"/>
</dbReference>
<dbReference type="OrthoDB" id="202840at2759"/>
<protein>
    <recommendedName>
        <fullName evidence="1">GST N-terminal domain-containing protein</fullName>
    </recommendedName>
</protein>
<evidence type="ECO:0000313" key="2">
    <source>
        <dbReference type="EMBL" id="KAF2484457.1"/>
    </source>
</evidence>
<dbReference type="GeneID" id="54470393"/>
<reference evidence="2" key="1">
    <citation type="journal article" date="2020" name="Stud. Mycol.">
        <title>101 Dothideomycetes genomes: a test case for predicting lifestyles and emergence of pathogens.</title>
        <authorList>
            <person name="Haridas S."/>
            <person name="Albert R."/>
            <person name="Binder M."/>
            <person name="Bloem J."/>
            <person name="Labutti K."/>
            <person name="Salamov A."/>
            <person name="Andreopoulos B."/>
            <person name="Baker S."/>
            <person name="Barry K."/>
            <person name="Bills G."/>
            <person name="Bluhm B."/>
            <person name="Cannon C."/>
            <person name="Castanera R."/>
            <person name="Culley D."/>
            <person name="Daum C."/>
            <person name="Ezra D."/>
            <person name="Gonzalez J."/>
            <person name="Henrissat B."/>
            <person name="Kuo A."/>
            <person name="Liang C."/>
            <person name="Lipzen A."/>
            <person name="Lutzoni F."/>
            <person name="Magnuson J."/>
            <person name="Mondo S."/>
            <person name="Nolan M."/>
            <person name="Ohm R."/>
            <person name="Pangilinan J."/>
            <person name="Park H.-J."/>
            <person name="Ramirez L."/>
            <person name="Alfaro M."/>
            <person name="Sun H."/>
            <person name="Tritt A."/>
            <person name="Yoshinaga Y."/>
            <person name="Zwiers L.-H."/>
            <person name="Turgeon B."/>
            <person name="Goodwin S."/>
            <person name="Spatafora J."/>
            <person name="Crous P."/>
            <person name="Grigoriev I."/>
        </authorList>
    </citation>
    <scope>NUCLEOTIDE SEQUENCE</scope>
    <source>
        <strain evidence="2">CBS 113389</strain>
    </source>
</reference>
<dbReference type="InterPro" id="IPR036282">
    <property type="entry name" value="Glutathione-S-Trfase_C_sf"/>
</dbReference>
<dbReference type="PROSITE" id="PS50404">
    <property type="entry name" value="GST_NTER"/>
    <property type="match status" value="1"/>
</dbReference>
<dbReference type="SUPFAM" id="SSF47616">
    <property type="entry name" value="GST C-terminal domain-like"/>
    <property type="match status" value="1"/>
</dbReference>
<organism evidence="2 3">
    <name type="scientific">Neohortaea acidophila</name>
    <dbReference type="NCBI Taxonomy" id="245834"/>
    <lineage>
        <taxon>Eukaryota</taxon>
        <taxon>Fungi</taxon>
        <taxon>Dikarya</taxon>
        <taxon>Ascomycota</taxon>
        <taxon>Pezizomycotina</taxon>
        <taxon>Dothideomycetes</taxon>
        <taxon>Dothideomycetidae</taxon>
        <taxon>Mycosphaerellales</taxon>
        <taxon>Teratosphaeriaceae</taxon>
        <taxon>Neohortaea</taxon>
    </lineage>
</organism>
<dbReference type="Pfam" id="PF13417">
    <property type="entry name" value="GST_N_3"/>
    <property type="match status" value="1"/>
</dbReference>
<name>A0A6A6PZ41_9PEZI</name>